<dbReference type="EMBL" id="AF202319">
    <property type="protein sequence ID" value="AAF37354.1"/>
    <property type="molecule type" value="Genomic_DNA"/>
</dbReference>
<keyword evidence="2" id="KW-0808">Transferase</keyword>
<evidence type="ECO:0000256" key="2">
    <source>
        <dbReference type="ARBA" id="ARBA00022679"/>
    </source>
</evidence>
<dbReference type="PROSITE" id="PS51556">
    <property type="entry name" value="SAM_MT_MG_PIX"/>
    <property type="match status" value="1"/>
</dbReference>
<dbReference type="InterPro" id="IPR010940">
    <property type="entry name" value="Mg_prot_MeTrfase_C"/>
</dbReference>
<proteinExistence type="predicted"/>
<dbReference type="SUPFAM" id="SSF53335">
    <property type="entry name" value="S-adenosyl-L-methionine-dependent methyltransferases"/>
    <property type="match status" value="1"/>
</dbReference>
<dbReference type="PANTHER" id="PTHR43464:SF19">
    <property type="entry name" value="UBIQUINONE BIOSYNTHESIS O-METHYLTRANSFERASE, MITOCHONDRIAL"/>
    <property type="match status" value="1"/>
</dbReference>
<dbReference type="GO" id="GO:0046406">
    <property type="term" value="F:magnesium protoporphyrin IX methyltransferase activity"/>
    <property type="evidence" value="ECO:0007669"/>
    <property type="project" value="UniProtKB-UniRule"/>
</dbReference>
<sequence length="236" mass="25873">MPTMSYHTRRGQLETYFDRTAADAWKRLTSDAPVGKIRATVRAGRDSMRETLLSWLPDDLSGTRLLDAGCGTGSFAVEAARRGASVVAIDISPTLIDMARERAAEVTGPGRIEFRVGDMLDPALGEFDHVVAMDSLIHYQAADTVQVLERLAARTSKTMVFTFAPRTPMLSVMHAVGKLFPRGDRAPAIQPLGEKSFRWKIVGEAGLADWSLGRTQRVKCGFYISQALELVRACAD</sequence>
<dbReference type="InterPro" id="IPR010251">
    <property type="entry name" value="Mg_prot_MeTrfase"/>
</dbReference>
<evidence type="ECO:0000256" key="3">
    <source>
        <dbReference type="ARBA" id="ARBA00022691"/>
    </source>
</evidence>
<dbReference type="PANTHER" id="PTHR43464">
    <property type="entry name" value="METHYLTRANSFERASE"/>
    <property type="match status" value="1"/>
</dbReference>
<protein>
    <recommendedName>
        <fullName evidence="4">Magnesium protoporphyrin IX methyltransferase</fullName>
        <ecNumber evidence="4">2.1.1.11</ecNumber>
    </recommendedName>
</protein>
<keyword evidence="1" id="KW-0489">Methyltransferase</keyword>
<dbReference type="GO" id="GO:0015995">
    <property type="term" value="P:chlorophyll biosynthetic process"/>
    <property type="evidence" value="ECO:0007669"/>
    <property type="project" value="UniProtKB-UniRule"/>
</dbReference>
<organism evidence="6">
    <name type="scientific">Rhodospirillum rubrum</name>
    <dbReference type="NCBI Taxonomy" id="1085"/>
    <lineage>
        <taxon>Bacteria</taxon>
        <taxon>Pseudomonadati</taxon>
        <taxon>Pseudomonadota</taxon>
        <taxon>Alphaproteobacteria</taxon>
        <taxon>Rhodospirillales</taxon>
        <taxon>Rhodospirillaceae</taxon>
        <taxon>Rhodospirillum</taxon>
    </lineage>
</organism>
<dbReference type="InterPro" id="IPR029063">
    <property type="entry name" value="SAM-dependent_MTases_sf"/>
</dbReference>
<gene>
    <name evidence="6" type="primary">bchM</name>
</gene>
<dbReference type="NCBIfam" id="TIGR02021">
    <property type="entry name" value="BchM-ChlM"/>
    <property type="match status" value="1"/>
</dbReference>
<dbReference type="GO" id="GO:0032259">
    <property type="term" value="P:methylation"/>
    <property type="evidence" value="ECO:0007669"/>
    <property type="project" value="UniProtKB-KW"/>
</dbReference>
<evidence type="ECO:0000256" key="1">
    <source>
        <dbReference type="ARBA" id="ARBA00022603"/>
    </source>
</evidence>
<keyword evidence="3" id="KW-0949">S-adenosyl-L-methionine</keyword>
<reference evidence="6" key="1">
    <citation type="journal article" date="2000" name="J. Bacteriol.">
        <title>Role of the H protein in assembly of the photochemical reaction center and intracytoplasmic membrane in Rhodospirillum rubrum.</title>
        <authorList>
            <person name="Cheng Y.S."/>
            <person name="Brantner C.A."/>
            <person name="Tsapin A."/>
            <person name="Collins M.L.P."/>
        </authorList>
    </citation>
    <scope>NUCLEOTIDE SEQUENCE</scope>
    <source>
        <strain evidence="6">R5</strain>
    </source>
</reference>
<dbReference type="AlphaFoldDB" id="Q9L8J4"/>
<evidence type="ECO:0000313" key="6">
    <source>
        <dbReference type="EMBL" id="AAF37354.1"/>
    </source>
</evidence>
<dbReference type="CDD" id="cd02440">
    <property type="entry name" value="AdoMet_MTases"/>
    <property type="match status" value="1"/>
</dbReference>
<evidence type="ECO:0000259" key="5">
    <source>
        <dbReference type="Pfam" id="PF07109"/>
    </source>
</evidence>
<dbReference type="Pfam" id="PF07109">
    <property type="entry name" value="Mg-por_mtran_C"/>
    <property type="match status" value="1"/>
</dbReference>
<evidence type="ECO:0000256" key="4">
    <source>
        <dbReference type="NCBIfam" id="TIGR02021"/>
    </source>
</evidence>
<dbReference type="Pfam" id="PF03602">
    <property type="entry name" value="Cons_hypoth95"/>
    <property type="match status" value="1"/>
</dbReference>
<feature type="domain" description="Magnesium-protoporphyrin IX methyltransferase C-terminal" evidence="5">
    <location>
        <begin position="132"/>
        <end position="232"/>
    </location>
</feature>
<dbReference type="EC" id="2.1.1.11" evidence="4"/>
<accession>Q9L8J4</accession>
<dbReference type="Gene3D" id="3.40.50.150">
    <property type="entry name" value="Vaccinia Virus protein VP39"/>
    <property type="match status" value="1"/>
</dbReference>
<name>Q9L8J4_RHORU</name>